<organism evidence="1 2">
    <name type="scientific">Deinococcus rubellus</name>
    <dbReference type="NCBI Taxonomy" id="1889240"/>
    <lineage>
        <taxon>Bacteria</taxon>
        <taxon>Thermotogati</taxon>
        <taxon>Deinococcota</taxon>
        <taxon>Deinococci</taxon>
        <taxon>Deinococcales</taxon>
        <taxon>Deinococcaceae</taxon>
        <taxon>Deinococcus</taxon>
    </lineage>
</organism>
<keyword evidence="2" id="KW-1185">Reference proteome</keyword>
<reference evidence="1" key="1">
    <citation type="submission" date="2022-09" db="EMBL/GenBank/DDBJ databases">
        <title>genome sequence of Deinococcus rubellus.</title>
        <authorList>
            <person name="Srinivasan S."/>
        </authorList>
    </citation>
    <scope>NUCLEOTIDE SEQUENCE</scope>
    <source>
        <strain evidence="1">Ant6</strain>
    </source>
</reference>
<gene>
    <name evidence="1" type="ORF">N0D28_02600</name>
</gene>
<dbReference type="EMBL" id="CP104213">
    <property type="protein sequence ID" value="UWX64574.1"/>
    <property type="molecule type" value="Genomic_DNA"/>
</dbReference>
<evidence type="ECO:0000313" key="1">
    <source>
        <dbReference type="EMBL" id="UWX64574.1"/>
    </source>
</evidence>
<name>A0ABY5YHI6_9DEIO</name>
<accession>A0ABY5YHI6</accession>
<dbReference type="Proteomes" id="UP001060261">
    <property type="component" value="Chromosome"/>
</dbReference>
<proteinExistence type="predicted"/>
<sequence length="52" mass="5518">MTSWAWTEAYLSVSSAGSTQLYSLNLTSGAAILKTSLSNLTLRGIALELPTQ</sequence>
<evidence type="ECO:0000313" key="2">
    <source>
        <dbReference type="Proteomes" id="UP001060261"/>
    </source>
</evidence>
<dbReference type="RefSeq" id="WP_260560844.1">
    <property type="nucleotide sequence ID" value="NZ_BAABEC010000072.1"/>
</dbReference>
<protein>
    <submittedName>
        <fullName evidence="1">Uncharacterized protein</fullName>
    </submittedName>
</protein>